<comment type="caution">
    <text evidence="2">The sequence shown here is derived from an EMBL/GenBank/DDBJ whole genome shotgun (WGS) entry which is preliminary data.</text>
</comment>
<accession>A0ABU3CDY1</accession>
<feature type="transmembrane region" description="Helical" evidence="1">
    <location>
        <begin position="47"/>
        <end position="67"/>
    </location>
</feature>
<keyword evidence="3" id="KW-1185">Reference proteome</keyword>
<evidence type="ECO:0000313" key="3">
    <source>
        <dbReference type="Proteomes" id="UP001262889"/>
    </source>
</evidence>
<reference evidence="2 3" key="1">
    <citation type="submission" date="2023-09" db="EMBL/GenBank/DDBJ databases">
        <authorList>
            <person name="Rey-Velasco X."/>
        </authorList>
    </citation>
    <scope>NUCLEOTIDE SEQUENCE [LARGE SCALE GENOMIC DNA]</scope>
    <source>
        <strain evidence="2 3">F363</strain>
    </source>
</reference>
<evidence type="ECO:0000256" key="1">
    <source>
        <dbReference type="SAM" id="Phobius"/>
    </source>
</evidence>
<dbReference type="EMBL" id="JAVRHQ010000028">
    <property type="protein sequence ID" value="MDT0644550.1"/>
    <property type="molecule type" value="Genomic_DNA"/>
</dbReference>
<protein>
    <submittedName>
        <fullName evidence="2">Uncharacterized protein</fullName>
    </submittedName>
</protein>
<feature type="transmembrane region" description="Helical" evidence="1">
    <location>
        <begin position="73"/>
        <end position="95"/>
    </location>
</feature>
<dbReference type="RefSeq" id="WP_311536167.1">
    <property type="nucleotide sequence ID" value="NZ_JAVRHQ010000028.1"/>
</dbReference>
<keyword evidence="1" id="KW-0472">Membrane</keyword>
<keyword evidence="1" id="KW-1133">Transmembrane helix</keyword>
<dbReference type="Proteomes" id="UP001262889">
    <property type="component" value="Unassembled WGS sequence"/>
</dbReference>
<name>A0ABU3CDY1_9FLAO</name>
<evidence type="ECO:0000313" key="2">
    <source>
        <dbReference type="EMBL" id="MDT0644550.1"/>
    </source>
</evidence>
<proteinExistence type="predicted"/>
<gene>
    <name evidence="2" type="ORF">RM553_17045</name>
</gene>
<organism evidence="2 3">
    <name type="scientific">Autumnicola tepida</name>
    <dbReference type="NCBI Taxonomy" id="3075595"/>
    <lineage>
        <taxon>Bacteria</taxon>
        <taxon>Pseudomonadati</taxon>
        <taxon>Bacteroidota</taxon>
        <taxon>Flavobacteriia</taxon>
        <taxon>Flavobacteriales</taxon>
        <taxon>Flavobacteriaceae</taxon>
        <taxon>Autumnicola</taxon>
    </lineage>
</organism>
<sequence length="239" mass="28296">MSFDLFPYLASIAFIYTYGQLALHFAPKIFYYFLNEPFAWQKQVEKPRIFLHLIGLSYMYLMVYSYSSLGNRGIFIQLITWLAFILGFFSCYFTWTEKFQVSFQSQLKKNATRSSENFNLSISDSQLGGLYNEMIRHELIDQDRTTVEDFKNVLLKDWKSHDSKLHFKMDGPSCREFYDHLTKKFPNNTLTLKNLFINSGLIFRPDGKKYNYNTLKNAPTRTHVSKQHEVIINIFQKLN</sequence>
<keyword evidence="1" id="KW-0812">Transmembrane</keyword>
<feature type="transmembrane region" description="Helical" evidence="1">
    <location>
        <begin position="6"/>
        <end position="26"/>
    </location>
</feature>